<gene>
    <name evidence="2" type="ORF">FTUN_3382</name>
</gene>
<protein>
    <submittedName>
        <fullName evidence="2">Uncharacterized protein</fullName>
    </submittedName>
</protein>
<evidence type="ECO:0000313" key="2">
    <source>
        <dbReference type="EMBL" id="QJW95828.1"/>
    </source>
</evidence>
<dbReference type="EMBL" id="CP053452">
    <property type="protein sequence ID" value="QJW95828.1"/>
    <property type="molecule type" value="Genomic_DNA"/>
</dbReference>
<accession>A0A6M5YPI2</accession>
<evidence type="ECO:0000256" key="1">
    <source>
        <dbReference type="SAM" id="MobiDB-lite"/>
    </source>
</evidence>
<keyword evidence="3" id="KW-1185">Reference proteome</keyword>
<reference evidence="3" key="1">
    <citation type="submission" date="2020-05" db="EMBL/GenBank/DDBJ databases">
        <title>Frigoriglobus tundricola gen. nov., sp. nov., a psychrotolerant cellulolytic planctomycete of the family Gemmataceae with two divergent copies of 16S rRNA gene.</title>
        <authorList>
            <person name="Kulichevskaya I.S."/>
            <person name="Ivanova A.A."/>
            <person name="Naumoff D.G."/>
            <person name="Beletsky A.V."/>
            <person name="Rijpstra W.I.C."/>
            <person name="Sinninghe Damste J.S."/>
            <person name="Mardanov A.V."/>
            <person name="Ravin N.V."/>
            <person name="Dedysh S.N."/>
        </authorList>
    </citation>
    <scope>NUCLEOTIDE SEQUENCE [LARGE SCALE GENOMIC DNA]</scope>
    <source>
        <strain evidence="3">PL17</strain>
    </source>
</reference>
<feature type="region of interest" description="Disordered" evidence="1">
    <location>
        <begin position="1"/>
        <end position="39"/>
    </location>
</feature>
<dbReference type="KEGG" id="ftj:FTUN_3382"/>
<evidence type="ECO:0000313" key="3">
    <source>
        <dbReference type="Proteomes" id="UP000503447"/>
    </source>
</evidence>
<sequence>MTPRRENRYGALDRTARRPPKDFASGEIDTLTSKRDNDP</sequence>
<dbReference type="AlphaFoldDB" id="A0A6M5YPI2"/>
<dbReference type="Proteomes" id="UP000503447">
    <property type="component" value="Chromosome"/>
</dbReference>
<proteinExistence type="predicted"/>
<organism evidence="2 3">
    <name type="scientific">Frigoriglobus tundricola</name>
    <dbReference type="NCBI Taxonomy" id="2774151"/>
    <lineage>
        <taxon>Bacteria</taxon>
        <taxon>Pseudomonadati</taxon>
        <taxon>Planctomycetota</taxon>
        <taxon>Planctomycetia</taxon>
        <taxon>Gemmatales</taxon>
        <taxon>Gemmataceae</taxon>
        <taxon>Frigoriglobus</taxon>
    </lineage>
</organism>
<name>A0A6M5YPI2_9BACT</name>